<reference evidence="2" key="1">
    <citation type="submission" date="2021-02" db="EMBL/GenBank/DDBJ databases">
        <authorList>
            <person name="Nowell W R."/>
        </authorList>
    </citation>
    <scope>NUCLEOTIDE SEQUENCE</scope>
</reference>
<evidence type="ECO:0000313" key="2">
    <source>
        <dbReference type="EMBL" id="CAF4391783.1"/>
    </source>
</evidence>
<feature type="non-terminal residue" evidence="2">
    <location>
        <position position="105"/>
    </location>
</feature>
<organism evidence="2 3">
    <name type="scientific">Adineta steineri</name>
    <dbReference type="NCBI Taxonomy" id="433720"/>
    <lineage>
        <taxon>Eukaryota</taxon>
        <taxon>Metazoa</taxon>
        <taxon>Spiralia</taxon>
        <taxon>Gnathifera</taxon>
        <taxon>Rotifera</taxon>
        <taxon>Eurotatoria</taxon>
        <taxon>Bdelloidea</taxon>
        <taxon>Adinetida</taxon>
        <taxon>Adinetidae</taxon>
        <taxon>Adineta</taxon>
    </lineage>
</organism>
<feature type="region of interest" description="Disordered" evidence="1">
    <location>
        <begin position="16"/>
        <end position="105"/>
    </location>
</feature>
<feature type="compositionally biased region" description="Polar residues" evidence="1">
    <location>
        <begin position="95"/>
        <end position="105"/>
    </location>
</feature>
<sequence>SVTLTIRKKTLMIQIETSDSSDDEKNTDGGKATKLKIVDVAENDEHSSADEKEKNVTNKVSSKTKRKTKRTSNTKRKQNRPKSTSMSERSRRKTVQTGLNGNYWN</sequence>
<name>A0A820NJ75_9BILA</name>
<dbReference type="AlphaFoldDB" id="A0A820NJ75"/>
<comment type="caution">
    <text evidence="2">The sequence shown here is derived from an EMBL/GenBank/DDBJ whole genome shotgun (WGS) entry which is preliminary data.</text>
</comment>
<feature type="compositionally biased region" description="Basic residues" evidence="1">
    <location>
        <begin position="62"/>
        <end position="80"/>
    </location>
</feature>
<gene>
    <name evidence="2" type="ORF">OKA104_LOCUS50917</name>
</gene>
<protein>
    <submittedName>
        <fullName evidence="2">Uncharacterized protein</fullName>
    </submittedName>
</protein>
<evidence type="ECO:0000313" key="3">
    <source>
        <dbReference type="Proteomes" id="UP000663881"/>
    </source>
</evidence>
<proteinExistence type="predicted"/>
<feature type="non-terminal residue" evidence="2">
    <location>
        <position position="1"/>
    </location>
</feature>
<evidence type="ECO:0000256" key="1">
    <source>
        <dbReference type="SAM" id="MobiDB-lite"/>
    </source>
</evidence>
<feature type="compositionally biased region" description="Basic and acidic residues" evidence="1">
    <location>
        <begin position="36"/>
        <end position="56"/>
    </location>
</feature>
<dbReference type="EMBL" id="CAJOAY010026585">
    <property type="protein sequence ID" value="CAF4391783.1"/>
    <property type="molecule type" value="Genomic_DNA"/>
</dbReference>
<accession>A0A820NJ75</accession>
<dbReference type="Proteomes" id="UP000663881">
    <property type="component" value="Unassembled WGS sequence"/>
</dbReference>